<evidence type="ECO:0000313" key="3">
    <source>
        <dbReference type="Proteomes" id="UP000233727"/>
    </source>
</evidence>
<protein>
    <submittedName>
        <fullName evidence="2">Uncharacterized protein</fullName>
    </submittedName>
</protein>
<reference evidence="2 3" key="1">
    <citation type="submission" date="2017-10" db="EMBL/GenBank/DDBJ databases">
        <title>Bifidobacterium genomics.</title>
        <authorList>
            <person name="Lugli G.A."/>
            <person name="Milani C."/>
            <person name="Mancabelli L."/>
        </authorList>
    </citation>
    <scope>NUCLEOTIDE SEQUENCE [LARGE SCALE GENOMIC DNA]</scope>
    <source>
        <strain evidence="2 3">1542B</strain>
    </source>
</reference>
<accession>A0A2N3QFY5</accession>
<evidence type="ECO:0000313" key="2">
    <source>
        <dbReference type="EMBL" id="PKU89647.1"/>
    </source>
</evidence>
<evidence type="ECO:0000256" key="1">
    <source>
        <dbReference type="SAM" id="MobiDB-lite"/>
    </source>
</evidence>
<proteinExistence type="predicted"/>
<feature type="compositionally biased region" description="Pro residues" evidence="1">
    <location>
        <begin position="25"/>
        <end position="34"/>
    </location>
</feature>
<feature type="compositionally biased region" description="Low complexity" evidence="1">
    <location>
        <begin position="35"/>
        <end position="56"/>
    </location>
</feature>
<feature type="compositionally biased region" description="Basic and acidic residues" evidence="1">
    <location>
        <begin position="111"/>
        <end position="121"/>
    </location>
</feature>
<comment type="caution">
    <text evidence="2">The sequence shown here is derived from an EMBL/GenBank/DDBJ whole genome shotgun (WGS) entry which is preliminary data.</text>
</comment>
<feature type="region of interest" description="Disordered" evidence="1">
    <location>
        <begin position="1"/>
        <end position="151"/>
    </location>
</feature>
<dbReference type="EMBL" id="PCGY01000019">
    <property type="protein sequence ID" value="PKU89647.1"/>
    <property type="molecule type" value="Genomic_DNA"/>
</dbReference>
<dbReference type="AlphaFoldDB" id="A0A2N3QFY5"/>
<gene>
    <name evidence="2" type="ORF">CQR47_1535</name>
</gene>
<organism evidence="2 3">
    <name type="scientific">Bifidobacterium thermophilum</name>
    <dbReference type="NCBI Taxonomy" id="33905"/>
    <lineage>
        <taxon>Bacteria</taxon>
        <taxon>Bacillati</taxon>
        <taxon>Actinomycetota</taxon>
        <taxon>Actinomycetes</taxon>
        <taxon>Bifidobacteriales</taxon>
        <taxon>Bifidobacteriaceae</taxon>
        <taxon>Bifidobacterium</taxon>
    </lineage>
</organism>
<feature type="compositionally biased region" description="Basic residues" evidence="1">
    <location>
        <begin position="14"/>
        <end position="24"/>
    </location>
</feature>
<name>A0A2N3QFY5_9BIFI</name>
<dbReference type="Proteomes" id="UP000233727">
    <property type="component" value="Unassembled WGS sequence"/>
</dbReference>
<feature type="compositionally biased region" description="Low complexity" evidence="1">
    <location>
        <begin position="65"/>
        <end position="82"/>
    </location>
</feature>
<sequence>MDTSGPRPAARVTFRNRRFRKRLRPPPAACPPSRPGHAPRAPPAGRSGSPSCPPRSFSVLVRNNPGRPSRSAMRPMRPGPARRSPRTPSDKRHTNAYGCHNSPFEPSIDSLIHRQEAEERPSVGWVRRRKRQTPPASLPRVFASERHRHPP</sequence>